<gene>
    <name evidence="3" type="ORF">H2200_005955</name>
</gene>
<keyword evidence="4" id="KW-1185">Reference proteome</keyword>
<feature type="signal peptide" evidence="2">
    <location>
        <begin position="1"/>
        <end position="16"/>
    </location>
</feature>
<evidence type="ECO:0000256" key="1">
    <source>
        <dbReference type="SAM" id="MobiDB-lite"/>
    </source>
</evidence>
<name>A0AA39CIW8_9EURO</name>
<comment type="caution">
    <text evidence="3">The sequence shown here is derived from an EMBL/GenBank/DDBJ whole genome shotgun (WGS) entry which is preliminary data.</text>
</comment>
<keyword evidence="2" id="KW-0732">Signal</keyword>
<dbReference type="AlphaFoldDB" id="A0AA39CIW8"/>
<evidence type="ECO:0000313" key="4">
    <source>
        <dbReference type="Proteomes" id="UP001172673"/>
    </source>
</evidence>
<feature type="compositionally biased region" description="Basic and acidic residues" evidence="1">
    <location>
        <begin position="114"/>
        <end position="129"/>
    </location>
</feature>
<organism evidence="3 4">
    <name type="scientific">Cladophialophora chaetospira</name>
    <dbReference type="NCBI Taxonomy" id="386627"/>
    <lineage>
        <taxon>Eukaryota</taxon>
        <taxon>Fungi</taxon>
        <taxon>Dikarya</taxon>
        <taxon>Ascomycota</taxon>
        <taxon>Pezizomycotina</taxon>
        <taxon>Eurotiomycetes</taxon>
        <taxon>Chaetothyriomycetidae</taxon>
        <taxon>Chaetothyriales</taxon>
        <taxon>Herpotrichiellaceae</taxon>
        <taxon>Cladophialophora</taxon>
    </lineage>
</organism>
<feature type="compositionally biased region" description="Basic and acidic residues" evidence="1">
    <location>
        <begin position="91"/>
        <end position="106"/>
    </location>
</feature>
<protein>
    <submittedName>
        <fullName evidence="3">Uncharacterized protein</fullName>
    </submittedName>
</protein>
<evidence type="ECO:0000256" key="2">
    <source>
        <dbReference type="SAM" id="SignalP"/>
    </source>
</evidence>
<feature type="chain" id="PRO_5041269287" evidence="2">
    <location>
        <begin position="17"/>
        <end position="148"/>
    </location>
</feature>
<accession>A0AA39CIW8</accession>
<dbReference type="EMBL" id="JAPDRK010000008">
    <property type="protein sequence ID" value="KAJ9609627.1"/>
    <property type="molecule type" value="Genomic_DNA"/>
</dbReference>
<reference evidence="3" key="1">
    <citation type="submission" date="2022-10" db="EMBL/GenBank/DDBJ databases">
        <title>Culturing micro-colonial fungi from biological soil crusts in the Mojave desert and describing Neophaeococcomyces mojavensis, and introducing the new genera and species Taxawa tesnikishii.</title>
        <authorList>
            <person name="Kurbessoian T."/>
            <person name="Stajich J.E."/>
        </authorList>
    </citation>
    <scope>NUCLEOTIDE SEQUENCE</scope>
    <source>
        <strain evidence="3">TK_41</strain>
    </source>
</reference>
<evidence type="ECO:0000313" key="3">
    <source>
        <dbReference type="EMBL" id="KAJ9609627.1"/>
    </source>
</evidence>
<proteinExistence type="predicted"/>
<dbReference type="Proteomes" id="UP001172673">
    <property type="component" value="Unassembled WGS sequence"/>
</dbReference>
<feature type="region of interest" description="Disordered" evidence="1">
    <location>
        <begin position="56"/>
        <end position="148"/>
    </location>
</feature>
<sequence>MRVKLLLPFLPLLAIAGPLQFPPRGGNEAELAARFAPPGPIEMAKRSIDLPNVARDLLTSEEFPGTDNNENPETSEDLFNKRWGRHGGGYGKRDPSPSDDAVEKRWGRSGGGYGKRDPSPSDDAVEKRWGKYSVGSKKRDPSPLDDSI</sequence>